<evidence type="ECO:0000313" key="11">
    <source>
        <dbReference type="Proteomes" id="UP000053512"/>
    </source>
</evidence>
<comment type="subcellular location">
    <subcellularLocation>
        <location evidence="1 8">Cell membrane</location>
        <topology evidence="1 8">Multi-pass membrane protein</topology>
    </subcellularLocation>
</comment>
<accession>A0A0W8IN68</accession>
<keyword evidence="6 8" id="KW-1133">Transmembrane helix</keyword>
<dbReference type="PRINTS" id="PR00175">
    <property type="entry name" value="NAALASMPORT"/>
</dbReference>
<evidence type="ECO:0000256" key="8">
    <source>
        <dbReference type="RuleBase" id="RU363064"/>
    </source>
</evidence>
<feature type="transmembrane region" description="Helical" evidence="8">
    <location>
        <begin position="297"/>
        <end position="323"/>
    </location>
</feature>
<evidence type="ECO:0000256" key="2">
    <source>
        <dbReference type="ARBA" id="ARBA00009261"/>
    </source>
</evidence>
<evidence type="ECO:0000256" key="3">
    <source>
        <dbReference type="ARBA" id="ARBA00022448"/>
    </source>
</evidence>
<gene>
    <name evidence="10" type="ORF">AVL61_00835</name>
</gene>
<evidence type="ECO:0000256" key="5">
    <source>
        <dbReference type="ARBA" id="ARBA00022692"/>
    </source>
</evidence>
<organism evidence="10 11">
    <name type="scientific">Kocuria rosea subsp. polaris</name>
    <dbReference type="NCBI Taxonomy" id="136273"/>
    <lineage>
        <taxon>Bacteria</taxon>
        <taxon>Bacillati</taxon>
        <taxon>Actinomycetota</taxon>
        <taxon>Actinomycetes</taxon>
        <taxon>Micrococcales</taxon>
        <taxon>Micrococcaceae</taxon>
        <taxon>Kocuria</taxon>
    </lineage>
</organism>
<dbReference type="GO" id="GO:0005886">
    <property type="term" value="C:plasma membrane"/>
    <property type="evidence" value="ECO:0007669"/>
    <property type="project" value="UniProtKB-SubCell"/>
</dbReference>
<dbReference type="InterPro" id="IPR001463">
    <property type="entry name" value="Na/Ala_symport"/>
</dbReference>
<dbReference type="AlphaFoldDB" id="A0A0W8IN68"/>
<name>A0A0W8IN68_KOCRO</name>
<feature type="transmembrane region" description="Helical" evidence="8">
    <location>
        <begin position="344"/>
        <end position="365"/>
    </location>
</feature>
<comment type="caution">
    <text evidence="10">The sequence shown here is derived from an EMBL/GenBank/DDBJ whole genome shotgun (WGS) entry which is preliminary data.</text>
</comment>
<feature type="transmembrane region" description="Helical" evidence="8">
    <location>
        <begin position="260"/>
        <end position="285"/>
    </location>
</feature>
<keyword evidence="8" id="KW-0769">Symport</keyword>
<keyword evidence="4 8" id="KW-1003">Cell membrane</keyword>
<evidence type="ECO:0000256" key="9">
    <source>
        <dbReference type="SAM" id="MobiDB-lite"/>
    </source>
</evidence>
<dbReference type="OrthoDB" id="9806926at2"/>
<feature type="transmembrane region" description="Helical" evidence="8">
    <location>
        <begin position="429"/>
        <end position="447"/>
    </location>
</feature>
<dbReference type="NCBIfam" id="TIGR00835">
    <property type="entry name" value="agcS"/>
    <property type="match status" value="1"/>
</dbReference>
<feature type="transmembrane region" description="Helical" evidence="8">
    <location>
        <begin position="110"/>
        <end position="134"/>
    </location>
</feature>
<proteinExistence type="inferred from homology"/>
<evidence type="ECO:0000256" key="6">
    <source>
        <dbReference type="ARBA" id="ARBA00022989"/>
    </source>
</evidence>
<feature type="region of interest" description="Disordered" evidence="9">
    <location>
        <begin position="499"/>
        <end position="518"/>
    </location>
</feature>
<evidence type="ECO:0000313" key="10">
    <source>
        <dbReference type="EMBL" id="KUG61505.1"/>
    </source>
</evidence>
<feature type="transmembrane region" description="Helical" evidence="8">
    <location>
        <begin position="385"/>
        <end position="408"/>
    </location>
</feature>
<reference evidence="11" key="1">
    <citation type="submission" date="2015-12" db="EMBL/GenBank/DDBJ databases">
        <authorList>
            <person name="Nair G.R."/>
            <person name="Kaur G."/>
            <person name="Mayilraj S."/>
        </authorList>
    </citation>
    <scope>NUCLEOTIDE SEQUENCE [LARGE SCALE GENOMIC DNA]</scope>
    <source>
        <strain evidence="11">CD08_4</strain>
    </source>
</reference>
<sequence>MSVPMSVPIVPRVSVDEALEGFFGPLVDVLESIVFFAVPIGEAQLPLLVVWLFGGAVFLTVLVGFKPWRDLPHSLKIIRGHYNRYDDPGQVTSFQALATELSGTVGLGNIAGVAVAISIGGPGASLWIIIAGLLGMSVKMAEAVLGQKYRRVHANGTISGGPMYYLRDGLAERGLPRLGKVLSYAFAVFMMIGALGAGNVFQANQLAAQVTLATGGEDSFFAGSAWLIGLGVAVVAGTVILGGITSIARWTSKLTPLMAMLYLGCVLVILAVNITQLPAAIGLMFSSAFTGEGVTGGLVGVAIIGIQRAVFSNAAGVGTAGLAHSVTKNRRPAQEGFVAAWEPFIDSVVICTMTALAVIVTGQYLNTSSDGVGITTAAFATVNSVFPYLLTVCVVLFAFSTILSYSYYGKKATGYLFGDSWIAERLYDLVWVVMIVVGAAVSLDTVIRFSDAMFFLMTVPNLLGVFLLAKVIRKEIFGHREDLRTGQLPLVAHADRSTIMGNPTTGTRTDTGPSVVET</sequence>
<dbReference type="EMBL" id="LQBK01000004">
    <property type="protein sequence ID" value="KUG61505.1"/>
    <property type="molecule type" value="Genomic_DNA"/>
</dbReference>
<dbReference type="Pfam" id="PF01235">
    <property type="entry name" value="Na_Ala_symp"/>
    <property type="match status" value="1"/>
</dbReference>
<dbReference type="Gene3D" id="1.20.1740.10">
    <property type="entry name" value="Amino acid/polyamine transporter I"/>
    <property type="match status" value="1"/>
</dbReference>
<feature type="transmembrane region" description="Helical" evidence="8">
    <location>
        <begin position="221"/>
        <end position="248"/>
    </location>
</feature>
<feature type="transmembrane region" description="Helical" evidence="8">
    <location>
        <begin position="181"/>
        <end position="201"/>
    </location>
</feature>
<comment type="similarity">
    <text evidence="2 8">Belongs to the alanine or glycine:cation symporter (AGCS) (TC 2.A.25) family.</text>
</comment>
<dbReference type="GO" id="GO:0005283">
    <property type="term" value="F:amino acid:sodium symporter activity"/>
    <property type="evidence" value="ECO:0007669"/>
    <property type="project" value="InterPro"/>
</dbReference>
<evidence type="ECO:0000256" key="7">
    <source>
        <dbReference type="ARBA" id="ARBA00023136"/>
    </source>
</evidence>
<evidence type="ECO:0000256" key="1">
    <source>
        <dbReference type="ARBA" id="ARBA00004651"/>
    </source>
</evidence>
<feature type="transmembrane region" description="Helical" evidence="8">
    <location>
        <begin position="47"/>
        <end position="65"/>
    </location>
</feature>
<protein>
    <submittedName>
        <fullName evidence="10">Amino acid transporter</fullName>
    </submittedName>
</protein>
<keyword evidence="5 8" id="KW-0812">Transmembrane</keyword>
<keyword evidence="7 8" id="KW-0472">Membrane</keyword>
<feature type="transmembrane region" description="Helical" evidence="8">
    <location>
        <begin position="22"/>
        <end position="40"/>
    </location>
</feature>
<evidence type="ECO:0000256" key="4">
    <source>
        <dbReference type="ARBA" id="ARBA00022475"/>
    </source>
</evidence>
<dbReference type="Proteomes" id="UP000053512">
    <property type="component" value="Unassembled WGS sequence"/>
</dbReference>
<keyword evidence="3 8" id="KW-0813">Transport</keyword>
<feature type="transmembrane region" description="Helical" evidence="8">
    <location>
        <begin position="453"/>
        <end position="472"/>
    </location>
</feature>
<dbReference type="PANTHER" id="PTHR30330:SF3">
    <property type="entry name" value="TRANSCRIPTIONAL REGULATOR, LRP FAMILY"/>
    <property type="match status" value="1"/>
</dbReference>
<dbReference type="PANTHER" id="PTHR30330">
    <property type="entry name" value="AGSS FAMILY TRANSPORTER, SODIUM-ALANINE"/>
    <property type="match status" value="1"/>
</dbReference>